<dbReference type="PATRIC" id="fig|935700.4.peg.1428"/>
<dbReference type="STRING" id="935700.jaqu_13750"/>
<accession>A0A0D1CQ57</accession>
<dbReference type="RefSeq" id="WP_043918210.1">
    <property type="nucleotide sequence ID" value="NZ_FZPF01000006.1"/>
</dbReference>
<evidence type="ECO:0000313" key="3">
    <source>
        <dbReference type="Proteomes" id="UP000032232"/>
    </source>
</evidence>
<dbReference type="EMBL" id="JYFE01000025">
    <property type="protein sequence ID" value="KIT16877.1"/>
    <property type="molecule type" value="Genomic_DNA"/>
</dbReference>
<evidence type="ECO:0000256" key="1">
    <source>
        <dbReference type="SAM" id="Phobius"/>
    </source>
</evidence>
<reference evidence="2 3" key="1">
    <citation type="submission" date="2015-02" db="EMBL/GenBank/DDBJ databases">
        <title>Genome Sequence of Jannaschia aquimarina DSM28248, a member of the Roseobacter clade.</title>
        <authorList>
            <person name="Voget S."/>
            <person name="Daniel R."/>
        </authorList>
    </citation>
    <scope>NUCLEOTIDE SEQUENCE [LARGE SCALE GENOMIC DNA]</scope>
    <source>
        <strain evidence="2 3">GSW-M26</strain>
    </source>
</reference>
<gene>
    <name evidence="2" type="ORF">jaqu_13750</name>
</gene>
<organism evidence="2 3">
    <name type="scientific">Jannaschia aquimarina</name>
    <dbReference type="NCBI Taxonomy" id="935700"/>
    <lineage>
        <taxon>Bacteria</taxon>
        <taxon>Pseudomonadati</taxon>
        <taxon>Pseudomonadota</taxon>
        <taxon>Alphaproteobacteria</taxon>
        <taxon>Rhodobacterales</taxon>
        <taxon>Roseobacteraceae</taxon>
        <taxon>Jannaschia</taxon>
    </lineage>
</organism>
<feature type="transmembrane region" description="Helical" evidence="1">
    <location>
        <begin position="105"/>
        <end position="128"/>
    </location>
</feature>
<name>A0A0D1CQ57_9RHOB</name>
<dbReference type="Proteomes" id="UP000032232">
    <property type="component" value="Unassembled WGS sequence"/>
</dbReference>
<keyword evidence="1" id="KW-0472">Membrane</keyword>
<dbReference type="AlphaFoldDB" id="A0A0D1CQ57"/>
<feature type="transmembrane region" description="Helical" evidence="1">
    <location>
        <begin position="31"/>
        <end position="50"/>
    </location>
</feature>
<keyword evidence="3" id="KW-1185">Reference proteome</keyword>
<evidence type="ECO:0000313" key="2">
    <source>
        <dbReference type="EMBL" id="KIT16877.1"/>
    </source>
</evidence>
<sequence>MSVGPDLSRSIIIRGPGVFDVVDFRDMEFRFFMVLGSVGILAGFIVRDLFFPDPFGFTLLRSLHAVIDWEGAMRANYEDAVRNGSLMTYETFARMGNSALEMGWLHVHGGLLLSLGLAFSSILFALVVPRHAPVRFDTVEEVVWTVHRGRVAAAPLERVYPGPYRSPVMRRYQRLDEFDVGFGPVLINLRTEKNKALPMMIGAFPPTRNDQNVHLARQLEKLTIGEEFEPEPPGGFRPADPLRWICRNLALFRGPNLDDPMRKATALAIRDAMRTPPVIDSEAYKAAAAEAYRTGKTRFRID</sequence>
<keyword evidence="1" id="KW-1133">Transmembrane helix</keyword>
<keyword evidence="1" id="KW-0812">Transmembrane</keyword>
<comment type="caution">
    <text evidence="2">The sequence shown here is derived from an EMBL/GenBank/DDBJ whole genome shotgun (WGS) entry which is preliminary data.</text>
</comment>
<protein>
    <submittedName>
        <fullName evidence="2">Uncharacterized protein</fullName>
    </submittedName>
</protein>
<proteinExistence type="predicted"/>